<feature type="compositionally biased region" description="Basic and acidic residues" evidence="4">
    <location>
        <begin position="3153"/>
        <end position="3167"/>
    </location>
</feature>
<dbReference type="InterPro" id="IPR050708">
    <property type="entry name" value="T6SS_VgrG/RHS"/>
</dbReference>
<dbReference type="Proteomes" id="UP001597100">
    <property type="component" value="Unassembled WGS sequence"/>
</dbReference>
<evidence type="ECO:0000313" key="8">
    <source>
        <dbReference type="Proteomes" id="UP001597100"/>
    </source>
</evidence>
<reference evidence="8" key="1">
    <citation type="journal article" date="2019" name="Int. J. Syst. Evol. Microbiol.">
        <title>The Global Catalogue of Microorganisms (GCM) 10K type strain sequencing project: providing services to taxonomists for standard genome sequencing and annotation.</title>
        <authorList>
            <consortium name="The Broad Institute Genomics Platform"/>
            <consortium name="The Broad Institute Genome Sequencing Center for Infectious Disease"/>
            <person name="Wu L."/>
            <person name="Ma J."/>
        </authorList>
    </citation>
    <scope>NUCLEOTIDE SEQUENCE [LARGE SCALE GENOMIC DNA]</scope>
    <source>
        <strain evidence="8">CCUG 60898</strain>
    </source>
</reference>
<feature type="signal peptide" evidence="5">
    <location>
        <begin position="1"/>
        <end position="20"/>
    </location>
</feature>
<dbReference type="Gene3D" id="2.180.10.10">
    <property type="entry name" value="RHS repeat-associated core"/>
    <property type="match status" value="2"/>
</dbReference>
<gene>
    <name evidence="7" type="ORF">ACFQ1G_00585</name>
</gene>
<evidence type="ECO:0000256" key="2">
    <source>
        <dbReference type="ARBA" id="ARBA00022525"/>
    </source>
</evidence>
<feature type="region of interest" description="Disordered" evidence="4">
    <location>
        <begin position="3147"/>
        <end position="3167"/>
    </location>
</feature>
<evidence type="ECO:0000313" key="7">
    <source>
        <dbReference type="EMBL" id="MFD0975275.1"/>
    </source>
</evidence>
<proteinExistence type="predicted"/>
<dbReference type="NCBIfam" id="TIGR03696">
    <property type="entry name" value="Rhs_assc_core"/>
    <property type="match status" value="1"/>
</dbReference>
<dbReference type="Pfam" id="PF12256">
    <property type="entry name" value="TcdB_toxin_midN"/>
    <property type="match status" value="1"/>
</dbReference>
<dbReference type="InterPro" id="IPR022045">
    <property type="entry name" value="TcdB_toxin_mid/N"/>
</dbReference>
<feature type="chain" id="PRO_5046675680" evidence="5">
    <location>
        <begin position="21"/>
        <end position="3167"/>
    </location>
</feature>
<comment type="caution">
    <text evidence="7">The sequence shown here is derived from an EMBL/GenBank/DDBJ whole genome shotgun (WGS) entry which is preliminary data.</text>
</comment>
<sequence>MNKKLLSLSLFLLISLAFFASSTKSEFIPKKDITSKEAARYYGAELKEGIIGVDKDHPIDSPSDNVFTIVLDEAPAENDEVWLTYELYGVCDHTGISRSINDQLAVGGHFVTLNDGWQNQSEQLKGTWLKKGENIIRFTLPENAAYSYRIKNLGIKIEKSGEAQRDLVINRSHPEEYLNGFGYLKGFVEGKGSNEARIYVDGVEVSSQFSEFESLVQKPSGKGSWESEVKVVFSDGEVITKKLSFKKPVEADIQNSIAGYKLIKMEKSYLPSEAFNLALQQASISIPLQALPVKEQISITALREVDIPALEGTMVNVTKTHSGFRFLPHGTKFDKEATIALEYDLDKIPDGYTVDDIKTYYFDEEVKNWVALKKDSLNPEKNQILSQTTHFTDMINGIIKVPESPETAGFVPTSMSDIKAANPAAAVNTINPPSANSMGSANMQYPIELPAGRQGLQPQLAVQYNSGGGNDWLGLGWNLATPSITVDTRWGVPRYLEDVETETYSMSGEQLAPIAHRGEPVARSAEKQFYPRVEGGFKKIIRHGDKPYNHWWEVTSKSGTKYFYGGTPGKGIVETSVLKDTDGNIAHWALVEIRDLNDNFVSYQHVKVQDTGLKGGTVPGYNLYVSRITYTGHGSEEGKYEVLFTRDRQLGEAKRADVSINARYGFKQVTADLLRKIEVRYNGKNIRSYELTYRQGAFFKTLLEKITQYDAKGTEFNSHEFEYYDDVKSGEGYTPYTSVETWNPQRDDVRGEFINPIPGFNDDASTLSGTKSSNETVGLAVTAGLPGKVGKLLTMGAKLGYTHSESEGMLALVDINGDNLPDKVFKQGSKLVYRMNLSGPNGKPVFGEELPITGISDFSKSKTGTFNKGLEAHPPVGFIGYDNSQTETKEEVYFSDVNGDRLIDIVSKGTVYFNHLDEDGSPVFTRSSKDTPSYILAEAGIDTSTFQVDPDELEKKIDQFPLHDVVRVWQAPYDGTIDVTGQVNLMAPLNPSGTADGVRVAVQHNGTELWNSTIAADDHTSKTPTGLSSISIKKGEKIYFRVQSVFDGTNDEVSWNPTITYRNHTDLESDANNRPLYRFNAEEDYVVTAKQYVEAPIDGSVNFEGTFVKPVTSDDLTVRVFNHSTGAAVKELTFPAAETVNEEISFSKEVAKGDTFIFEVLSDSNIDWPVIHWQPSMYYTSSSDPDYPKVIGEKGAHLIEFSPVVHYSMYASEYHKTTVFEAQKEDTLSITPHFKADQNYSGKINFSVKKVNELVGKNKMTVIYGAVSDSVVSPVVVPVAEGDRLFVEYHTASIDLAKYNRDARAIIAYQSGAESDTISAGLYAVNENPDLGPLYRGWGQFGYNGNRERANQPINESELQINKEELEGLDPEEIQNPDDLNGGYDPTKDNFIPFVPSAEDQWRGYDNLTYIKAASMSASRLGEDDIRLFSPFNGDNSHSYGAVGIVKFSKSEVNSVALGGGVGPANASASKSWGSSESISDFMDMNGDSYPDIVTEDYIQYTTPRGGLDNEAKLYTAGNHRSEFEAEGFTLGGSYVRAKGNNTGDSQQAEASTNTDEAGKDAQSSIGISANFAENDDEVKNSWMDVNGDGLPDKVYQGGEVELNLGYSFAPKEQWGYSQVGSGSSVDQGGGLGINLNNGSFSAGISLSRTDNKSDVALQDINGDGLVDILRREKTNLVSPGILKVNLNTGNGFAREINWLGAEAINKGVSTGESVNAAFSYCFVIPIITVKMCVNPSAAAGQGVSRSWQQISDIDGDGFPDVLKSNKADELVVQRSTIGRTNLLKEVKRPLRATFTVDYKRTGNTYGQPSDLWALSKVEVHDGVEGDGADTMASSFEYEEGYYDRHERDFYGFKTVKSHQLDTENENEVYRTVVQEFDTGNYYEKGVLLREVLQDADENLYTETINTYTLKDVQTGAVLDDSYAKNDTGMAFPALTETLKNFYEGNSSPGKSTRTAFEYDVYGNVTSYTDYGEPDDDSDDIVSNISYHSYPGKHLIGVPKQITVSGGGETLRKRATDIDAGTGNIIQIRQYLEDGKAATFDMEYDMYGNLTKITRPENAEGDRMFFEYTYDPEVHTYTTGITDAYGYSSSSEYDYRFGQVLQTTDLNEQQMRFEIDDLGRITKVTGPMELAMGVPYTIVFEYHPEAEVPWASTRHYDPAHKDNDLETVTFMDGLKRSLQVKKDGAKFTGPSSADTEIMIVSGRTVFDAFGRTVESYYPVEGKKGDEGSFIEGEDDVPPTKTTYDVMDRTLTVTLPDNAVTKTEYGFGTDRDGNTQFSTKVTDANGIWKESFTNVRGLNTAVLSQYSQGSDIWTSFSFNAINELIEVKDDQDNLTKSTYDWLGRRTEVVQPNAGTTTFEYDLSGNMTKKVTANLAAIKKAITYEYDYGRLIHIKYPENPQNNVTYTYGEPGAKHYRAGRMVLQEDATGAQEFFYNQLGAVTKNIRTIVVPDGEILTFSTEWEYDTWNRITKMIYPDKETLEYNYNLGGLLHSFGGKKQGTDYSYVKQLGYDKFEQRVYLGYGNGTETFYEYEPDRRRLKNLIAETASDRKMMDNVYTYDNVNNILRLQNKAEIPESNLMGGQTDYNYEYDDLYRLTGATGSHLGSDHENRYSLKMRYNSVHSIVKKEQVHRFKGYDETEWSPRNKTTYTFDYEYGESQPHAPVHIGEQTYTYDANGNQTGWTHDTSGQEREIIWDEENRIKGIADNGEINNYVYDAAGERVLKSHGGGQNVRVNGKNAGGQGSIGNYTIYVNPYVVVRNSMITKHFYIGSQRVTTKLAESSDGLLQELAGGTDTRKIDYANKQKQSKASIIKLYADLGLDVTVFAGNSGQTPSGYAWGLLNGHNPGGKPSAGSGPNTGSGGNGKDVEAFVYYYHPDHLGSSSYITDANGEVSQHVEYFAFGETFLEEHSNTDRTPYLFNGKELDEETGLYYYGARYYDARTSVWQSVDPLAQKYPDVSPYAYVANNPLKYIDPDGRKLVYAEENSVLFNLGIKLRVFFQSVFGNKEVRSTIKFLKQTDKEIIISNKSGSIEGSSTKPKALTDYKDENTTTLPNVPDFLNRNEDEITAYYEAMSNYEKNMPKNHQTKGVGDDSYLNLDFKSNLKEDKDYKNNKNTIMMHEFYHAERIAKGLVTDRKTEEIKASQFVNKNMRNSNNRRENYNDWSIPKEK</sequence>
<feature type="region of interest" description="Disordered" evidence="4">
    <location>
        <begin position="1539"/>
        <end position="1562"/>
    </location>
</feature>
<dbReference type="Pfam" id="PF03534">
    <property type="entry name" value="SpvB"/>
    <property type="match status" value="1"/>
</dbReference>
<evidence type="ECO:0000256" key="3">
    <source>
        <dbReference type="ARBA" id="ARBA00023026"/>
    </source>
</evidence>
<organism evidence="7 8">
    <name type="scientific">Salinimicrobium gaetbulicola</name>
    <dbReference type="NCBI Taxonomy" id="999702"/>
    <lineage>
        <taxon>Bacteria</taxon>
        <taxon>Pseudomonadati</taxon>
        <taxon>Bacteroidota</taxon>
        <taxon>Flavobacteriia</taxon>
        <taxon>Flavobacteriales</taxon>
        <taxon>Flavobacteriaceae</taxon>
        <taxon>Salinimicrobium</taxon>
    </lineage>
</organism>
<name>A0ABW3ICL4_9FLAO</name>
<dbReference type="EMBL" id="JBHTJP010000002">
    <property type="protein sequence ID" value="MFD0975275.1"/>
    <property type="molecule type" value="Genomic_DNA"/>
</dbReference>
<dbReference type="RefSeq" id="WP_380736286.1">
    <property type="nucleotide sequence ID" value="NZ_JBHTJP010000002.1"/>
</dbReference>
<protein>
    <submittedName>
        <fullName evidence="7">SpvB/TcaC N-terminal domain-containing protein</fullName>
    </submittedName>
</protein>
<keyword evidence="2" id="KW-0964">Secreted</keyword>
<feature type="domain" description="Insecticide toxin TcdB middle/N-terminal" evidence="6">
    <location>
        <begin position="1750"/>
        <end position="1870"/>
    </location>
</feature>
<dbReference type="InterPro" id="IPR022385">
    <property type="entry name" value="Rhs_assc_core"/>
</dbReference>
<dbReference type="SUPFAM" id="SSF69318">
    <property type="entry name" value="Integrin alpha N-terminal domain"/>
    <property type="match status" value="1"/>
</dbReference>
<evidence type="ECO:0000256" key="1">
    <source>
        <dbReference type="ARBA" id="ARBA00004613"/>
    </source>
</evidence>
<keyword evidence="5" id="KW-0732">Signal</keyword>
<accession>A0ABW3ICL4</accession>
<dbReference type="PANTHER" id="PTHR32305:SF15">
    <property type="entry name" value="PROTEIN RHSA-RELATED"/>
    <property type="match status" value="1"/>
</dbReference>
<feature type="compositionally biased region" description="Polar residues" evidence="4">
    <location>
        <begin position="1540"/>
        <end position="1562"/>
    </location>
</feature>
<evidence type="ECO:0000256" key="4">
    <source>
        <dbReference type="SAM" id="MobiDB-lite"/>
    </source>
</evidence>
<evidence type="ECO:0000256" key="5">
    <source>
        <dbReference type="SAM" id="SignalP"/>
    </source>
</evidence>
<evidence type="ECO:0000259" key="6">
    <source>
        <dbReference type="Pfam" id="PF12256"/>
    </source>
</evidence>
<dbReference type="PANTHER" id="PTHR32305">
    <property type="match status" value="1"/>
</dbReference>
<dbReference type="InterPro" id="IPR028994">
    <property type="entry name" value="Integrin_alpha_N"/>
</dbReference>
<keyword evidence="8" id="KW-1185">Reference proteome</keyword>
<comment type="subcellular location">
    <subcellularLocation>
        <location evidence="1">Secreted</location>
    </subcellularLocation>
</comment>
<keyword evidence="3" id="KW-0843">Virulence</keyword>
<dbReference type="InterPro" id="IPR003284">
    <property type="entry name" value="Sal_SpvB"/>
</dbReference>